<dbReference type="PANTHER" id="PTHR21043">
    <property type="entry name" value="IOJAP SUPERFAMILY ORTHOLOG"/>
    <property type="match status" value="1"/>
</dbReference>
<comment type="caution">
    <text evidence="2">The sequence shown here is derived from an EMBL/GenBank/DDBJ whole genome shotgun (WGS) entry which is preliminary data.</text>
</comment>
<dbReference type="GO" id="GO:0090071">
    <property type="term" value="P:negative regulation of ribosome biogenesis"/>
    <property type="evidence" value="ECO:0007669"/>
    <property type="project" value="TreeGrafter"/>
</dbReference>
<evidence type="ECO:0000256" key="1">
    <source>
        <dbReference type="ARBA" id="ARBA00010574"/>
    </source>
</evidence>
<name>A0A835YP01_9STRA</name>
<dbReference type="AlphaFoldDB" id="A0A835YP01"/>
<dbReference type="InterPro" id="IPR004394">
    <property type="entry name" value="Iojap/RsfS/C7orf30"/>
</dbReference>
<comment type="similarity">
    <text evidence="1">Belongs to the Iojap/RsfS family.</text>
</comment>
<dbReference type="PANTHER" id="PTHR21043:SF0">
    <property type="entry name" value="MITOCHONDRIAL ASSEMBLY OF RIBOSOMAL LARGE SUBUNIT PROTEIN 1"/>
    <property type="match status" value="1"/>
</dbReference>
<accession>A0A835YP01</accession>
<protein>
    <recommendedName>
        <fullName evidence="4">Ribosomal silencing factor RsfS</fullName>
    </recommendedName>
</protein>
<dbReference type="GO" id="GO:0017148">
    <property type="term" value="P:negative regulation of translation"/>
    <property type="evidence" value="ECO:0007669"/>
    <property type="project" value="TreeGrafter"/>
</dbReference>
<organism evidence="2 3">
    <name type="scientific">Tribonema minus</name>
    <dbReference type="NCBI Taxonomy" id="303371"/>
    <lineage>
        <taxon>Eukaryota</taxon>
        <taxon>Sar</taxon>
        <taxon>Stramenopiles</taxon>
        <taxon>Ochrophyta</taxon>
        <taxon>PX clade</taxon>
        <taxon>Xanthophyceae</taxon>
        <taxon>Tribonematales</taxon>
        <taxon>Tribonemataceae</taxon>
        <taxon>Tribonema</taxon>
    </lineage>
</organism>
<dbReference type="NCBIfam" id="TIGR00090">
    <property type="entry name" value="rsfS_iojap_ybeB"/>
    <property type="match status" value="1"/>
</dbReference>
<dbReference type="Proteomes" id="UP000664859">
    <property type="component" value="Unassembled WGS sequence"/>
</dbReference>
<dbReference type="InterPro" id="IPR043519">
    <property type="entry name" value="NT_sf"/>
</dbReference>
<evidence type="ECO:0000313" key="2">
    <source>
        <dbReference type="EMBL" id="KAG5178371.1"/>
    </source>
</evidence>
<sequence>MNRSRKGQAQIEDFSKAMNKVKDFVENVPPLAQDPGLGEILTIARAADARKAQNINALRVAQLTIVTNFMVVLEGTSRPQNQAIAASIIEAMEEEHGRVTKQQGTPDSGWILLDYGDIIIHIMTPKSRAYYDLETFWREGERVDLSGVLVPNTVPSTRGGASFLDEEDEEDPFWS</sequence>
<evidence type="ECO:0008006" key="4">
    <source>
        <dbReference type="Google" id="ProtNLM"/>
    </source>
</evidence>
<keyword evidence="3" id="KW-1185">Reference proteome</keyword>
<dbReference type="OrthoDB" id="21330at2759"/>
<dbReference type="GO" id="GO:0043023">
    <property type="term" value="F:ribosomal large subunit binding"/>
    <property type="evidence" value="ECO:0007669"/>
    <property type="project" value="TreeGrafter"/>
</dbReference>
<proteinExistence type="inferred from homology"/>
<reference evidence="2" key="1">
    <citation type="submission" date="2021-02" db="EMBL/GenBank/DDBJ databases">
        <title>First Annotated Genome of the Yellow-green Alga Tribonema minus.</title>
        <authorList>
            <person name="Mahan K.M."/>
        </authorList>
    </citation>
    <scope>NUCLEOTIDE SEQUENCE</scope>
    <source>
        <strain evidence="2">UTEX B ZZ1240</strain>
    </source>
</reference>
<evidence type="ECO:0000313" key="3">
    <source>
        <dbReference type="Proteomes" id="UP000664859"/>
    </source>
</evidence>
<gene>
    <name evidence="2" type="ORF">JKP88DRAFT_168901</name>
</gene>
<dbReference type="EMBL" id="JAFCMP010000515">
    <property type="protein sequence ID" value="KAG5178371.1"/>
    <property type="molecule type" value="Genomic_DNA"/>
</dbReference>
<dbReference type="HAMAP" id="MF_01477">
    <property type="entry name" value="Iojap_RsfS"/>
    <property type="match status" value="1"/>
</dbReference>
<dbReference type="Gene3D" id="3.30.460.10">
    <property type="entry name" value="Beta Polymerase, domain 2"/>
    <property type="match status" value="1"/>
</dbReference>
<dbReference type="SUPFAM" id="SSF81301">
    <property type="entry name" value="Nucleotidyltransferase"/>
    <property type="match status" value="1"/>
</dbReference>
<dbReference type="Pfam" id="PF02410">
    <property type="entry name" value="RsfS"/>
    <property type="match status" value="1"/>
</dbReference>